<protein>
    <recommendedName>
        <fullName evidence="1">Heterokaryon incompatibility domain-containing protein</fullName>
    </recommendedName>
</protein>
<evidence type="ECO:0000259" key="1">
    <source>
        <dbReference type="Pfam" id="PF06985"/>
    </source>
</evidence>
<feature type="domain" description="Heterokaryon incompatibility" evidence="1">
    <location>
        <begin position="109"/>
        <end position="247"/>
    </location>
</feature>
<dbReference type="Pfam" id="PF06985">
    <property type="entry name" value="HET"/>
    <property type="match status" value="1"/>
</dbReference>
<evidence type="ECO:0000313" key="3">
    <source>
        <dbReference type="Proteomes" id="UP001166286"/>
    </source>
</evidence>
<reference evidence="2" key="1">
    <citation type="submission" date="2023-03" db="EMBL/GenBank/DDBJ databases">
        <title>Complete genome of Cladonia borealis.</title>
        <authorList>
            <person name="Park H."/>
        </authorList>
    </citation>
    <scope>NUCLEOTIDE SEQUENCE</scope>
    <source>
        <strain evidence="2">ANT050790</strain>
    </source>
</reference>
<dbReference type="InterPro" id="IPR052895">
    <property type="entry name" value="HetReg/Transcr_Mod"/>
</dbReference>
<dbReference type="InterPro" id="IPR010730">
    <property type="entry name" value="HET"/>
</dbReference>
<dbReference type="PANTHER" id="PTHR24148:SF73">
    <property type="entry name" value="HET DOMAIN PROTEIN (AFU_ORTHOLOGUE AFUA_8G01020)"/>
    <property type="match status" value="1"/>
</dbReference>
<evidence type="ECO:0000313" key="2">
    <source>
        <dbReference type="EMBL" id="KAK0507546.1"/>
    </source>
</evidence>
<dbReference type="EMBL" id="JAFEKC020000023">
    <property type="protein sequence ID" value="KAK0507546.1"/>
    <property type="molecule type" value="Genomic_DNA"/>
</dbReference>
<comment type="caution">
    <text evidence="2">The sequence shown here is derived from an EMBL/GenBank/DDBJ whole genome shotgun (WGS) entry which is preliminary data.</text>
</comment>
<dbReference type="Proteomes" id="UP001166286">
    <property type="component" value="Unassembled WGS sequence"/>
</dbReference>
<dbReference type="AlphaFoldDB" id="A0AA39QTE8"/>
<sequence>MSVQEQEGHKGVYVLALENALQVHEVPRFTKHPALPARVMGQIAKERLLKISDTYISEAHRIFDTLTVIDEEACAHVGVKNTAVSDFAFRLLQSDEDTVHMPDVEINSFLALSYTWHSPAWRPHPSIATPSQVADGPLTPAMWAALLAQVGDQEAFWIDQLCINQSSESEKIAAIASMDLVYQCARKVVIALEDIALSSVEVNSMFLYAKSDMSRNQISEDDRDRLASAFVKIVAARWFDRAWCLHEFLVGRRHVFLIPVCQQDNSMTFTGSTARILRVDGPFLVQMYHIFLEQDTKHQNAGLDSLLYSGHFTGIALDNIRRFFLRLRAVQFDEVFGTEGSMEDGSYMHMFYEVFSHSATYKADKISIILNTMRSGLYLKDPTIISDEQCVWLVSLIAMAAGDVTVLTTNGPRSIDGGEQSVKNKKWIRVPSSEDQTRPPGVHSIPRTNIDAKIVADGLELDVLFLATHRALTAPSQNYLSIARWLIDHRSLSVMFIDEPEMRIDTEADDNIYAKIRICYIQALACAFACGKEWMLAYYARSHVSLPAGTEVQWDPLPRNKFGQAIDWGLATIIEQDIGSDLNETWQDGGTLMWADDITETQDEDLDADAANQLSIKLSSEEQVWYRLLLEFTERVVNVGLAISPDPDDSTVIQEVWNVQICNLPGVSEFLIYAPITDRQDDFLHLCLPNALWDDVYSWTTRLWLLEEDKNSTLPQRYNLRGKSRLVGITPLLGAPSKRVTIVS</sequence>
<gene>
    <name evidence="2" type="ORF">JMJ35_010069</name>
</gene>
<name>A0AA39QTE8_9LECA</name>
<keyword evidence="3" id="KW-1185">Reference proteome</keyword>
<dbReference type="PANTHER" id="PTHR24148">
    <property type="entry name" value="ANKYRIN REPEAT DOMAIN-CONTAINING PROTEIN 39 HOMOLOG-RELATED"/>
    <property type="match status" value="1"/>
</dbReference>
<organism evidence="2 3">
    <name type="scientific">Cladonia borealis</name>
    <dbReference type="NCBI Taxonomy" id="184061"/>
    <lineage>
        <taxon>Eukaryota</taxon>
        <taxon>Fungi</taxon>
        <taxon>Dikarya</taxon>
        <taxon>Ascomycota</taxon>
        <taxon>Pezizomycotina</taxon>
        <taxon>Lecanoromycetes</taxon>
        <taxon>OSLEUM clade</taxon>
        <taxon>Lecanoromycetidae</taxon>
        <taxon>Lecanorales</taxon>
        <taxon>Lecanorineae</taxon>
        <taxon>Cladoniaceae</taxon>
        <taxon>Cladonia</taxon>
    </lineage>
</organism>
<accession>A0AA39QTE8</accession>
<proteinExistence type="predicted"/>